<dbReference type="SUPFAM" id="SSF52540">
    <property type="entry name" value="P-loop containing nucleoside triphosphate hydrolases"/>
    <property type="match status" value="1"/>
</dbReference>
<dbReference type="CDD" id="cd18139">
    <property type="entry name" value="HLD_clamp_RarA"/>
    <property type="match status" value="1"/>
</dbReference>
<sequence length="434" mass="48237">MADLFNGNREEFAPLAERMRPRSMAEYLGQGHLVGEGKMLRRLIESDRLTSLIFWGPPGSGKTTLARIIANATRSHFIFFSAIMSGIKEIREVVKEAEETLKYQGKRTILFVDEIHRFNKSQQDAFLPHVERGTFTIIGATTENPSFEVIAPLLSRCKVLVLQPLSDEDLLKILQNALADRERGLGELELSATDEALAFMAEQAGGDARVALNTLETASRLSHQGVITLESAREAVQKKPLLYDKGGEEHYNVISAFIKSMRGSDPDAALYWLARMLEAGEDPIFILRRMVIFASEDVGNADPRGLQLAVSALQAFQLVGMPEGRIILGQAVTYLATAPKSNASYNGINEALAEVRKSGAQPVPMEIRNAPTKLMKGLGYGKGYLYPHDHQGVVRQNYLPEALAGRRFYAPKESGYEKSIKERMEWIRGEREKA</sequence>
<reference evidence="8" key="2">
    <citation type="submission" date="2017-05" db="EMBL/GenBank/DDBJ databases">
        <title>Draft genome sequence of Geobacter pelophilus, a iron(III)-reducing bacteria.</title>
        <authorList>
            <person name="Aoyagi T."/>
            <person name="Koike H."/>
            <person name="Morita T."/>
            <person name="Sato Y."/>
            <person name="Habe H."/>
            <person name="Hori T."/>
        </authorList>
    </citation>
    <scope>NUCLEOTIDE SEQUENCE [LARGE SCALE GENOMIC DNA]</scope>
    <source>
        <strain evidence="8">Drf2</strain>
    </source>
</reference>
<dbReference type="Proteomes" id="UP000194153">
    <property type="component" value="Unassembled WGS sequence"/>
</dbReference>
<name>A0ABQ0MG44_9BACT</name>
<dbReference type="RefSeq" id="WP_085812456.1">
    <property type="nucleotide sequence ID" value="NZ_BDQG01000001.1"/>
</dbReference>
<keyword evidence="5" id="KW-0067">ATP-binding</keyword>
<dbReference type="Pfam" id="PF12002">
    <property type="entry name" value="MgsA_C"/>
    <property type="match status" value="1"/>
</dbReference>
<dbReference type="InterPro" id="IPR021886">
    <property type="entry name" value="MgsA_C"/>
</dbReference>
<dbReference type="PANTHER" id="PTHR13779">
    <property type="entry name" value="WERNER HELICASE-INTERACTING PROTEIN 1 FAMILY MEMBER"/>
    <property type="match status" value="1"/>
</dbReference>
<protein>
    <recommendedName>
        <fullName evidence="3">Replication-associated recombination protein A</fullName>
    </recommendedName>
</protein>
<proteinExistence type="inferred from homology"/>
<dbReference type="Pfam" id="PF16193">
    <property type="entry name" value="AAA_assoc_2"/>
    <property type="match status" value="1"/>
</dbReference>
<comment type="caution">
    <text evidence="7">The sequence shown here is derived from an EMBL/GenBank/DDBJ whole genome shotgun (WGS) entry which is preliminary data.</text>
</comment>
<dbReference type="Pfam" id="PF00004">
    <property type="entry name" value="AAA"/>
    <property type="match status" value="1"/>
</dbReference>
<accession>A0ABQ0MG44</accession>
<evidence type="ECO:0000259" key="6">
    <source>
        <dbReference type="SMART" id="SM00382"/>
    </source>
</evidence>
<dbReference type="InterPro" id="IPR032423">
    <property type="entry name" value="AAA_assoc_2"/>
</dbReference>
<comment type="similarity">
    <text evidence="2">Belongs to the AAA ATPase family. RarA/MGS1/WRNIP1 subfamily.</text>
</comment>
<dbReference type="Gene3D" id="1.10.8.60">
    <property type="match status" value="1"/>
</dbReference>
<dbReference type="SMART" id="SM00382">
    <property type="entry name" value="AAA"/>
    <property type="match status" value="1"/>
</dbReference>
<evidence type="ECO:0000256" key="4">
    <source>
        <dbReference type="ARBA" id="ARBA00022741"/>
    </source>
</evidence>
<dbReference type="InterPro" id="IPR027417">
    <property type="entry name" value="P-loop_NTPase"/>
</dbReference>
<evidence type="ECO:0000256" key="3">
    <source>
        <dbReference type="ARBA" id="ARBA00020776"/>
    </source>
</evidence>
<dbReference type="CDD" id="cd00009">
    <property type="entry name" value="AAA"/>
    <property type="match status" value="1"/>
</dbReference>
<dbReference type="InterPro" id="IPR051314">
    <property type="entry name" value="AAA_ATPase_RarA/MGS1/WRNIP1"/>
</dbReference>
<keyword evidence="4" id="KW-0547">Nucleotide-binding</keyword>
<reference evidence="7 8" key="1">
    <citation type="submission" date="2017-04" db="EMBL/GenBank/DDBJ databases">
        <authorList>
            <consortium name="Geobacter pelophilus Genome Sequencing"/>
            <person name="Aoyagi T."/>
            <person name="Koike H."/>
            <person name="Hori T."/>
        </authorList>
    </citation>
    <scope>NUCLEOTIDE SEQUENCE [LARGE SCALE GENOMIC DNA]</scope>
    <source>
        <strain evidence="7 8">Drf2</strain>
    </source>
</reference>
<dbReference type="PANTHER" id="PTHR13779:SF7">
    <property type="entry name" value="ATPASE WRNIP1"/>
    <property type="match status" value="1"/>
</dbReference>
<dbReference type="InterPro" id="IPR008921">
    <property type="entry name" value="DNA_pol3_clamp-load_cplx_C"/>
</dbReference>
<dbReference type="Gene3D" id="1.10.3710.10">
    <property type="entry name" value="DNA polymerase III clamp loader subunits, C-terminal domain"/>
    <property type="match status" value="1"/>
</dbReference>
<evidence type="ECO:0000256" key="2">
    <source>
        <dbReference type="ARBA" id="ARBA00008959"/>
    </source>
</evidence>
<dbReference type="Gene3D" id="3.40.50.300">
    <property type="entry name" value="P-loop containing nucleotide triphosphate hydrolases"/>
    <property type="match status" value="1"/>
</dbReference>
<comment type="function">
    <text evidence="1">DNA-dependent ATPase that plays important roles in cellular responses to stalled DNA replication processes.</text>
</comment>
<evidence type="ECO:0000313" key="8">
    <source>
        <dbReference type="Proteomes" id="UP000194153"/>
    </source>
</evidence>
<organism evidence="7 8">
    <name type="scientific">Geoanaerobacter pelophilus</name>
    <dbReference type="NCBI Taxonomy" id="60036"/>
    <lineage>
        <taxon>Bacteria</taxon>
        <taxon>Pseudomonadati</taxon>
        <taxon>Thermodesulfobacteriota</taxon>
        <taxon>Desulfuromonadia</taxon>
        <taxon>Geobacterales</taxon>
        <taxon>Geobacteraceae</taxon>
        <taxon>Geoanaerobacter</taxon>
    </lineage>
</organism>
<dbReference type="Gene3D" id="1.20.272.10">
    <property type="match status" value="1"/>
</dbReference>
<feature type="domain" description="AAA+ ATPase" evidence="6">
    <location>
        <begin position="48"/>
        <end position="165"/>
    </location>
</feature>
<dbReference type="SUPFAM" id="SSF48019">
    <property type="entry name" value="post-AAA+ oligomerization domain-like"/>
    <property type="match status" value="1"/>
</dbReference>
<evidence type="ECO:0000256" key="1">
    <source>
        <dbReference type="ARBA" id="ARBA00002393"/>
    </source>
</evidence>
<dbReference type="EMBL" id="BDQG01000001">
    <property type="protein sequence ID" value="GAW66068.1"/>
    <property type="molecule type" value="Genomic_DNA"/>
</dbReference>
<gene>
    <name evidence="7" type="ORF">GPEL0_01r1269</name>
</gene>
<evidence type="ECO:0000256" key="5">
    <source>
        <dbReference type="ARBA" id="ARBA00022840"/>
    </source>
</evidence>
<dbReference type="InterPro" id="IPR003959">
    <property type="entry name" value="ATPase_AAA_core"/>
</dbReference>
<dbReference type="InterPro" id="IPR003593">
    <property type="entry name" value="AAA+_ATPase"/>
</dbReference>
<keyword evidence="8" id="KW-1185">Reference proteome</keyword>
<evidence type="ECO:0000313" key="7">
    <source>
        <dbReference type="EMBL" id="GAW66068.1"/>
    </source>
</evidence>